<gene>
    <name evidence="2" type="primary">mopA</name>
    <name evidence="2" type="ORF">SPSYN_02760</name>
</gene>
<dbReference type="RefSeq" id="WP_161823039.1">
    <property type="nucleotide sequence ID" value="NZ_LSRS01000007.1"/>
</dbReference>
<evidence type="ECO:0000313" key="3">
    <source>
        <dbReference type="Proteomes" id="UP000798488"/>
    </source>
</evidence>
<dbReference type="Gene3D" id="1.10.10.10">
    <property type="entry name" value="Winged helix-like DNA-binding domain superfamily/Winged helix DNA-binding domain"/>
    <property type="match status" value="1"/>
</dbReference>
<feature type="domain" description="HTH lysR-type" evidence="1">
    <location>
        <begin position="38"/>
        <end position="98"/>
    </location>
</feature>
<dbReference type="PANTHER" id="PTHR30432:SF1">
    <property type="entry name" value="DNA-BINDING TRANSCRIPTIONAL DUAL REGULATOR MODE"/>
    <property type="match status" value="1"/>
</dbReference>
<dbReference type="PANTHER" id="PTHR30432">
    <property type="entry name" value="TRANSCRIPTIONAL REGULATOR MODE"/>
    <property type="match status" value="1"/>
</dbReference>
<name>A0A9D2WNF4_9FIRM</name>
<reference evidence="2" key="1">
    <citation type="submission" date="2016-02" db="EMBL/GenBank/DDBJ databases">
        <title>Draft Genome Sequence of Sporotomaculum syntrophicum Strain FB, a Syntrophic Benzoate Degrader.</title>
        <authorList>
            <person name="Nobu M.K."/>
            <person name="Narihiro T."/>
            <person name="Qiu Y.-L."/>
            <person name="Ohashi A."/>
            <person name="Liu W.-T."/>
            <person name="Yuji S."/>
        </authorList>
    </citation>
    <scope>NUCLEOTIDE SEQUENCE</scope>
    <source>
        <strain evidence="2">FB</strain>
    </source>
</reference>
<dbReference type="Pfam" id="PF00126">
    <property type="entry name" value="HTH_1"/>
    <property type="match status" value="1"/>
</dbReference>
<dbReference type="InterPro" id="IPR036388">
    <property type="entry name" value="WH-like_DNA-bd_sf"/>
</dbReference>
<dbReference type="GO" id="GO:0003700">
    <property type="term" value="F:DNA-binding transcription factor activity"/>
    <property type="evidence" value="ECO:0007669"/>
    <property type="project" value="InterPro"/>
</dbReference>
<dbReference type="AlphaFoldDB" id="A0A9D2WNF4"/>
<dbReference type="Proteomes" id="UP000798488">
    <property type="component" value="Unassembled WGS sequence"/>
</dbReference>
<dbReference type="SUPFAM" id="SSF46785">
    <property type="entry name" value="Winged helix' DNA-binding domain"/>
    <property type="match status" value="1"/>
</dbReference>
<dbReference type="OrthoDB" id="285216at2"/>
<proteinExistence type="predicted"/>
<accession>A0A9D2WNF4</accession>
<sequence length="125" mass="13691">MVDTATGQDNSDKGVPFNLGYKIWLEKDGGIQGDGFFQILEHIKQTGSIAGAATAMSMSYRTVWGKIKTVEKKWGIPLVITKVGGETGGGATLTPNAENMLASYYNFKEQVDKEIHRIFNSVFKV</sequence>
<dbReference type="InterPro" id="IPR000847">
    <property type="entry name" value="LysR_HTH_N"/>
</dbReference>
<protein>
    <submittedName>
        <fullName evidence="2">Molybdenum-pterin-binding protein MopA</fullName>
    </submittedName>
</protein>
<evidence type="ECO:0000259" key="1">
    <source>
        <dbReference type="Pfam" id="PF00126"/>
    </source>
</evidence>
<dbReference type="EMBL" id="LSRS01000007">
    <property type="protein sequence ID" value="KAF1084108.1"/>
    <property type="molecule type" value="Genomic_DNA"/>
</dbReference>
<dbReference type="InterPro" id="IPR036390">
    <property type="entry name" value="WH_DNA-bd_sf"/>
</dbReference>
<organism evidence="2 3">
    <name type="scientific">Sporotomaculum syntrophicum</name>
    <dbReference type="NCBI Taxonomy" id="182264"/>
    <lineage>
        <taxon>Bacteria</taxon>
        <taxon>Bacillati</taxon>
        <taxon>Bacillota</taxon>
        <taxon>Clostridia</taxon>
        <taxon>Eubacteriales</taxon>
        <taxon>Desulfallaceae</taxon>
        <taxon>Sporotomaculum</taxon>
    </lineage>
</organism>
<dbReference type="InterPro" id="IPR051815">
    <property type="entry name" value="Molybdate_resp_trans_reg"/>
</dbReference>
<comment type="caution">
    <text evidence="2">The sequence shown here is derived from an EMBL/GenBank/DDBJ whole genome shotgun (WGS) entry which is preliminary data.</text>
</comment>
<keyword evidence="3" id="KW-1185">Reference proteome</keyword>
<evidence type="ECO:0000313" key="2">
    <source>
        <dbReference type="EMBL" id="KAF1084108.1"/>
    </source>
</evidence>